<dbReference type="Proteomes" id="UP000276133">
    <property type="component" value="Unassembled WGS sequence"/>
</dbReference>
<proteinExistence type="predicted"/>
<evidence type="ECO:0000313" key="1">
    <source>
        <dbReference type="EMBL" id="RNA09746.1"/>
    </source>
</evidence>
<dbReference type="AlphaFoldDB" id="A0A3M7QE85"/>
<protein>
    <submittedName>
        <fullName evidence="1">Uncharacterized protein</fullName>
    </submittedName>
</protein>
<name>A0A3M7QE85_BRAPC</name>
<sequence length="63" mass="7297">MKITKITRSQISFSGSSSSYCDIVFYDSFHVSTNLTCFLIFKSHGQIKIKINRQLNIHFTINH</sequence>
<reference evidence="1 2" key="1">
    <citation type="journal article" date="2018" name="Sci. Rep.">
        <title>Genomic signatures of local adaptation to the degree of environmental predictability in rotifers.</title>
        <authorList>
            <person name="Franch-Gras L."/>
            <person name="Hahn C."/>
            <person name="Garcia-Roger E.M."/>
            <person name="Carmona M.J."/>
            <person name="Serra M."/>
            <person name="Gomez A."/>
        </authorList>
    </citation>
    <scope>NUCLEOTIDE SEQUENCE [LARGE SCALE GENOMIC DNA]</scope>
    <source>
        <strain evidence="1">HYR1</strain>
    </source>
</reference>
<dbReference type="EMBL" id="REGN01006373">
    <property type="protein sequence ID" value="RNA09746.1"/>
    <property type="molecule type" value="Genomic_DNA"/>
</dbReference>
<organism evidence="1 2">
    <name type="scientific">Brachionus plicatilis</name>
    <name type="common">Marine rotifer</name>
    <name type="synonym">Brachionus muelleri</name>
    <dbReference type="NCBI Taxonomy" id="10195"/>
    <lineage>
        <taxon>Eukaryota</taxon>
        <taxon>Metazoa</taxon>
        <taxon>Spiralia</taxon>
        <taxon>Gnathifera</taxon>
        <taxon>Rotifera</taxon>
        <taxon>Eurotatoria</taxon>
        <taxon>Monogononta</taxon>
        <taxon>Pseudotrocha</taxon>
        <taxon>Ploima</taxon>
        <taxon>Brachionidae</taxon>
        <taxon>Brachionus</taxon>
    </lineage>
</organism>
<accession>A0A3M7QE85</accession>
<evidence type="ECO:0000313" key="2">
    <source>
        <dbReference type="Proteomes" id="UP000276133"/>
    </source>
</evidence>
<gene>
    <name evidence="1" type="ORF">BpHYR1_023013</name>
</gene>
<keyword evidence="2" id="KW-1185">Reference proteome</keyword>
<comment type="caution">
    <text evidence="1">The sequence shown here is derived from an EMBL/GenBank/DDBJ whole genome shotgun (WGS) entry which is preliminary data.</text>
</comment>